<comment type="caution">
    <text evidence="3">The sequence shown here is derived from an EMBL/GenBank/DDBJ whole genome shotgun (WGS) entry which is preliminary data.</text>
</comment>
<dbReference type="InterPro" id="IPR015943">
    <property type="entry name" value="WD40/YVTN_repeat-like_dom_sf"/>
</dbReference>
<dbReference type="InterPro" id="IPR007312">
    <property type="entry name" value="Phosphoesterase"/>
</dbReference>
<dbReference type="RefSeq" id="WP_184198170.1">
    <property type="nucleotide sequence ID" value="NZ_JACHGW010000003.1"/>
</dbReference>
<reference evidence="3 4" key="1">
    <citation type="submission" date="2020-08" db="EMBL/GenBank/DDBJ databases">
        <title>Genomic Encyclopedia of Type Strains, Phase IV (KMG-IV): sequencing the most valuable type-strain genomes for metagenomic binning, comparative biology and taxonomic classification.</title>
        <authorList>
            <person name="Goeker M."/>
        </authorList>
    </citation>
    <scope>NUCLEOTIDE SEQUENCE [LARGE SCALE GENOMIC DNA]</scope>
    <source>
        <strain evidence="3 4">DSM 23562</strain>
    </source>
</reference>
<keyword evidence="1" id="KW-0378">Hydrolase</keyword>
<dbReference type="Proteomes" id="UP000520814">
    <property type="component" value="Unassembled WGS sequence"/>
</dbReference>
<dbReference type="GO" id="GO:0016788">
    <property type="term" value="F:hydrolase activity, acting on ester bonds"/>
    <property type="evidence" value="ECO:0007669"/>
    <property type="project" value="InterPro"/>
</dbReference>
<dbReference type="InterPro" id="IPR001680">
    <property type="entry name" value="WD40_rpt"/>
</dbReference>
<dbReference type="Gene3D" id="2.130.10.10">
    <property type="entry name" value="YVTN repeat-like/Quinoprotein amine dehydrogenase"/>
    <property type="match status" value="3"/>
</dbReference>
<organism evidence="3 4">
    <name type="scientific">Armatimonas rosea</name>
    <dbReference type="NCBI Taxonomy" id="685828"/>
    <lineage>
        <taxon>Bacteria</taxon>
        <taxon>Bacillati</taxon>
        <taxon>Armatimonadota</taxon>
        <taxon>Armatimonadia</taxon>
        <taxon>Armatimonadales</taxon>
        <taxon>Armatimonadaceae</taxon>
        <taxon>Armatimonas</taxon>
    </lineage>
</organism>
<dbReference type="Gene3D" id="3.40.720.10">
    <property type="entry name" value="Alkaline Phosphatase, subunit A"/>
    <property type="match status" value="1"/>
</dbReference>
<dbReference type="Pfam" id="PF10282">
    <property type="entry name" value="Lactonase"/>
    <property type="match status" value="1"/>
</dbReference>
<dbReference type="PANTHER" id="PTHR47197">
    <property type="entry name" value="PROTEIN NIRF"/>
    <property type="match status" value="1"/>
</dbReference>
<evidence type="ECO:0000313" key="3">
    <source>
        <dbReference type="EMBL" id="MBB6051361.1"/>
    </source>
</evidence>
<dbReference type="SUPFAM" id="SSF53649">
    <property type="entry name" value="Alkaline phosphatase-like"/>
    <property type="match status" value="1"/>
</dbReference>
<dbReference type="EMBL" id="JACHGW010000003">
    <property type="protein sequence ID" value="MBB6051361.1"/>
    <property type="molecule type" value="Genomic_DNA"/>
</dbReference>
<evidence type="ECO:0000313" key="4">
    <source>
        <dbReference type="Proteomes" id="UP000520814"/>
    </source>
</evidence>
<dbReference type="InterPro" id="IPR011048">
    <property type="entry name" value="Haem_d1_sf"/>
</dbReference>
<dbReference type="GO" id="GO:0003677">
    <property type="term" value="F:DNA binding"/>
    <property type="evidence" value="ECO:0007669"/>
    <property type="project" value="UniProtKB-KW"/>
</dbReference>
<dbReference type="InterPro" id="IPR017850">
    <property type="entry name" value="Alkaline_phosphatase_core_sf"/>
</dbReference>
<protein>
    <submittedName>
        <fullName evidence="3">DNA-binding beta-propeller fold protein YncE</fullName>
    </submittedName>
</protein>
<dbReference type="SMART" id="SM00320">
    <property type="entry name" value="WD40"/>
    <property type="match status" value="2"/>
</dbReference>
<evidence type="ECO:0000256" key="1">
    <source>
        <dbReference type="ARBA" id="ARBA00022801"/>
    </source>
</evidence>
<dbReference type="SUPFAM" id="SSF51004">
    <property type="entry name" value="C-terminal (heme d1) domain of cytochrome cd1-nitrite reductase"/>
    <property type="match status" value="1"/>
</dbReference>
<dbReference type="PANTHER" id="PTHR47197:SF3">
    <property type="entry name" value="DIHYDRO-HEME D1 DEHYDROGENASE"/>
    <property type="match status" value="1"/>
</dbReference>
<dbReference type="InterPro" id="IPR019405">
    <property type="entry name" value="Lactonase_7-beta_prop"/>
</dbReference>
<accession>A0A7W9W7M1</accession>
<feature type="region of interest" description="Disordered" evidence="2">
    <location>
        <begin position="743"/>
        <end position="773"/>
    </location>
</feature>
<keyword evidence="4" id="KW-1185">Reference proteome</keyword>
<keyword evidence="3" id="KW-0238">DNA-binding</keyword>
<sequence>MISKRTLALSGALILGTSTALVARQRLDILKGGSLRLAATGWTISPVGSAHATMGDTLLSAALRPDGQLLAVTNGGGAAHGVSLIDTATGALKQQVKFGRTHAGLVWSPDGGTLFICGGNSGLIQVLTKQADGSYAPGAPLTVLDTKPIAAGTKKAKRQSGVYLGGITLAPSGKRLYAADLTSDTIVALNTDGTEKIERELEDGARPGALRPTADGKYLLCALWGKAQVLVLDAATLETKRTLKVGAHPNDLLLASDGRLFVSCGNDDSVYVFDFANLDVSASVRDEDSPQLEKIVTRLPQQSSPGATPSSLALSPDEKTLYVACSDINAVAVIATERRGGSKVAGFIPTAHYPTTVTVSSDGKKLFIGSSKGVGTGANPSEKPDPEYARGFSYILSLLSGVVSTVPTPDAKQLADHTRKCLANVPKVREPKPGSSAIPSKLGERSPIEHVLYIIKENRTYDQVLGDLGKGNGDKSLCLFGEDVTPNHHALAREYVTLDNLYCSGEVSVDGHHWSNAGIVPDFMQRTWPAQYGGKGAPPLNGGDSGDPLSMTPSGKIWDACQRAGVSYRTYYYHTKKNQSEEWAAARAKGERDSKAADIFIRELAEFEKNNNLPKFMVMALSEDHTRGATAGAFTPKASVASNDQGIGKIVEACSKSKYWSKLAIFIIEDDAQNGPDHVDAHRTVGLVVSPYTRLGRVDSTFYTTCSFLRSMELILNVPPLSVFDASATPLWASFGTKPDTTPYTCRPPKIDLNAKNPGGTSEAKESAELDLDEPDHLDQAEEQTLNKVIWESVKGKGVPYPGPTHRFLGMSTASPQAPRGY</sequence>
<gene>
    <name evidence="3" type="ORF">HNQ39_003171</name>
</gene>
<name>A0A7W9W7M1_ARMRO</name>
<dbReference type="AlphaFoldDB" id="A0A7W9W7M1"/>
<dbReference type="InterPro" id="IPR051200">
    <property type="entry name" value="Host-pathogen_enzymatic-act"/>
</dbReference>
<evidence type="ECO:0000256" key="2">
    <source>
        <dbReference type="SAM" id="MobiDB-lite"/>
    </source>
</evidence>
<proteinExistence type="predicted"/>
<dbReference type="Pfam" id="PF04185">
    <property type="entry name" value="Phosphoesterase"/>
    <property type="match status" value="1"/>
</dbReference>